<keyword evidence="5" id="KW-0449">Lipoprotein</keyword>
<dbReference type="SUPFAM" id="SSF53850">
    <property type="entry name" value="Periplasmic binding protein-like II"/>
    <property type="match status" value="1"/>
</dbReference>
<keyword evidence="4" id="KW-0564">Palmitate</keyword>
<dbReference type="PANTHER" id="PTHR43649">
    <property type="entry name" value="ARABINOSE-BINDING PROTEIN-RELATED"/>
    <property type="match status" value="1"/>
</dbReference>
<name>A0A9X2DP59_9BACI</name>
<feature type="signal peptide" evidence="6">
    <location>
        <begin position="1"/>
        <end position="27"/>
    </location>
</feature>
<dbReference type="EMBL" id="JAMBOL010000008">
    <property type="protein sequence ID" value="MCM3714536.1"/>
    <property type="molecule type" value="Genomic_DNA"/>
</dbReference>
<proteinExistence type="predicted"/>
<dbReference type="PROSITE" id="PS51257">
    <property type="entry name" value="PROKAR_LIPOPROTEIN"/>
    <property type="match status" value="1"/>
</dbReference>
<dbReference type="InterPro" id="IPR050490">
    <property type="entry name" value="Bact_solute-bd_prot1"/>
</dbReference>
<evidence type="ECO:0000256" key="4">
    <source>
        <dbReference type="ARBA" id="ARBA00023139"/>
    </source>
</evidence>
<evidence type="ECO:0000256" key="2">
    <source>
        <dbReference type="ARBA" id="ARBA00022729"/>
    </source>
</evidence>
<comment type="caution">
    <text evidence="7">The sequence shown here is derived from an EMBL/GenBank/DDBJ whole genome shotgun (WGS) entry which is preliminary data.</text>
</comment>
<keyword evidence="2 6" id="KW-0732">Signal</keyword>
<gene>
    <name evidence="7" type="ORF">M3202_10590</name>
</gene>
<dbReference type="Proteomes" id="UP001139179">
    <property type="component" value="Unassembled WGS sequence"/>
</dbReference>
<dbReference type="RefSeq" id="WP_251223310.1">
    <property type="nucleotide sequence ID" value="NZ_JAMBOL010000008.1"/>
</dbReference>
<evidence type="ECO:0000313" key="8">
    <source>
        <dbReference type="Proteomes" id="UP001139179"/>
    </source>
</evidence>
<accession>A0A9X2DP59</accession>
<dbReference type="AlphaFoldDB" id="A0A9X2DP59"/>
<dbReference type="InterPro" id="IPR006059">
    <property type="entry name" value="SBP"/>
</dbReference>
<dbReference type="PANTHER" id="PTHR43649:SF33">
    <property type="entry name" value="POLYGALACTURONAN_RHAMNOGALACTURONAN-BINDING PROTEIN YTCQ"/>
    <property type="match status" value="1"/>
</dbReference>
<sequence length="470" mass="52180">MKKLMVKLLLAALLMTLLAACQQTSTADESGEETDADQEEKTLRILTSVVGGKTPEEHAEFEKEIERLTGISVTIEKVPTDYDQRLLTSMSAGEQYDLVYMTKPMMDVLVDQGALTELTQSIQDSEILSDPAVIPTEEWELITYDDGKIYSVFNKFEGGTMPLIRQDWLEALGLEEPSTLDDYYHVLKAFAEQDPNGTGQDDTYGLTTAGLYDIQGFMSAAGVKARYVIEDDGSRTIPYATEAAIPVYEWFAKLYAEGILDPNFATNDSGNMQELFLSDRVGVVTYWDAWVGLFNNIRLNDDPNTSFMAKGLPGVPDENGEFMLRRGDPSVWAIPVNAEHPETALEFLEFWHTPEGNTVSTLGVKDLHYTVDENGEYELTELGEIANMDHGVVFPNNTNWENPFGTLPGVEEAQAVIIEHAQPEVSTADWPQAEKIVERYVFAAITGDMPAAEAVERMHGELLAADLIDN</sequence>
<dbReference type="Gene3D" id="3.40.190.10">
    <property type="entry name" value="Periplasmic binding protein-like II"/>
    <property type="match status" value="2"/>
</dbReference>
<organism evidence="7 8">
    <name type="scientific">Halalkalibacter oceani</name>
    <dbReference type="NCBI Taxonomy" id="1653776"/>
    <lineage>
        <taxon>Bacteria</taxon>
        <taxon>Bacillati</taxon>
        <taxon>Bacillota</taxon>
        <taxon>Bacilli</taxon>
        <taxon>Bacillales</taxon>
        <taxon>Bacillaceae</taxon>
        <taxon>Halalkalibacter</taxon>
    </lineage>
</organism>
<keyword evidence="8" id="KW-1185">Reference proteome</keyword>
<evidence type="ECO:0000256" key="3">
    <source>
        <dbReference type="ARBA" id="ARBA00023136"/>
    </source>
</evidence>
<evidence type="ECO:0000256" key="1">
    <source>
        <dbReference type="ARBA" id="ARBA00022475"/>
    </source>
</evidence>
<keyword evidence="1" id="KW-1003">Cell membrane</keyword>
<protein>
    <submittedName>
        <fullName evidence="7">Extracellular solute-binding protein</fullName>
    </submittedName>
</protein>
<evidence type="ECO:0000313" key="7">
    <source>
        <dbReference type="EMBL" id="MCM3714536.1"/>
    </source>
</evidence>
<keyword evidence="3" id="KW-0472">Membrane</keyword>
<reference evidence="7" key="1">
    <citation type="submission" date="2022-05" db="EMBL/GenBank/DDBJ databases">
        <title>Comparative Genomics of Spacecraft Associated Microbes.</title>
        <authorList>
            <person name="Tran M.T."/>
            <person name="Wright A."/>
            <person name="Seuylemezian A."/>
            <person name="Eisen J."/>
            <person name="Coil D."/>
        </authorList>
    </citation>
    <scope>NUCLEOTIDE SEQUENCE</scope>
    <source>
        <strain evidence="7">214.1.1</strain>
    </source>
</reference>
<dbReference type="Pfam" id="PF01547">
    <property type="entry name" value="SBP_bac_1"/>
    <property type="match status" value="1"/>
</dbReference>
<evidence type="ECO:0000256" key="6">
    <source>
        <dbReference type="SAM" id="SignalP"/>
    </source>
</evidence>
<evidence type="ECO:0000256" key="5">
    <source>
        <dbReference type="ARBA" id="ARBA00023288"/>
    </source>
</evidence>
<feature type="chain" id="PRO_5040869952" evidence="6">
    <location>
        <begin position="28"/>
        <end position="470"/>
    </location>
</feature>